<dbReference type="EMBL" id="BMFY01000021">
    <property type="protein sequence ID" value="GGA27733.1"/>
    <property type="molecule type" value="Genomic_DNA"/>
</dbReference>
<evidence type="ECO:0000256" key="1">
    <source>
        <dbReference type="SAM" id="MobiDB-lite"/>
    </source>
</evidence>
<proteinExistence type="predicted"/>
<reference evidence="3" key="1">
    <citation type="journal article" date="2014" name="Int. J. Syst. Evol. Microbiol.">
        <title>Complete genome sequence of Corynebacterium casei LMG S-19264T (=DSM 44701T), isolated from a smear-ripened cheese.</title>
        <authorList>
            <consortium name="US DOE Joint Genome Institute (JGI-PGF)"/>
            <person name="Walter F."/>
            <person name="Albersmeier A."/>
            <person name="Kalinowski J."/>
            <person name="Ruckert C."/>
        </authorList>
    </citation>
    <scope>NUCLEOTIDE SEQUENCE</scope>
    <source>
        <strain evidence="3">CGMCC 1.12785</strain>
    </source>
</reference>
<dbReference type="Proteomes" id="UP000616114">
    <property type="component" value="Unassembled WGS sequence"/>
</dbReference>
<comment type="caution">
    <text evidence="3">The sequence shown here is derived from an EMBL/GenBank/DDBJ whole genome shotgun (WGS) entry which is preliminary data.</text>
</comment>
<dbReference type="SUPFAM" id="SSF159894">
    <property type="entry name" value="YgaC/TfoX-N like"/>
    <property type="match status" value="1"/>
</dbReference>
<evidence type="ECO:0000313" key="3">
    <source>
        <dbReference type="EMBL" id="GGA27733.1"/>
    </source>
</evidence>
<organism evidence="3 4">
    <name type="scientific">Sediminivirga luteola</name>
    <dbReference type="NCBI Taxonomy" id="1774748"/>
    <lineage>
        <taxon>Bacteria</taxon>
        <taxon>Bacillati</taxon>
        <taxon>Actinomycetota</taxon>
        <taxon>Actinomycetes</taxon>
        <taxon>Micrococcales</taxon>
        <taxon>Brevibacteriaceae</taxon>
        <taxon>Sediminivirga</taxon>
    </lineage>
</organism>
<feature type="domain" description="TfoX N-terminal" evidence="2">
    <location>
        <begin position="20"/>
        <end position="105"/>
    </location>
</feature>
<dbReference type="InterPro" id="IPR007076">
    <property type="entry name" value="TfoX_N"/>
</dbReference>
<dbReference type="Pfam" id="PF04993">
    <property type="entry name" value="TfoX_N"/>
    <property type="match status" value="1"/>
</dbReference>
<feature type="region of interest" description="Disordered" evidence="1">
    <location>
        <begin position="111"/>
        <end position="131"/>
    </location>
</feature>
<gene>
    <name evidence="3" type="ORF">GCM10011333_33140</name>
</gene>
<sequence>MTPEQTSLVERVRSLIADEPLVREVSMFGGRSVMVNEKMIVSALKNGGLLVRVDAGRHDELLERPGAVQAEMGPGRDMGPGWIEVSAEAISDDERLSSWIGIAMDHNRTVTGGLAHTPGTGSARLRDKPGS</sequence>
<reference evidence="3" key="2">
    <citation type="submission" date="2020-09" db="EMBL/GenBank/DDBJ databases">
        <authorList>
            <person name="Sun Q."/>
            <person name="Zhou Y."/>
        </authorList>
    </citation>
    <scope>NUCLEOTIDE SEQUENCE</scope>
    <source>
        <strain evidence="3">CGMCC 1.12785</strain>
    </source>
</reference>
<name>A0A8J2XM31_9MICO</name>
<evidence type="ECO:0000259" key="2">
    <source>
        <dbReference type="Pfam" id="PF04993"/>
    </source>
</evidence>
<keyword evidence="4" id="KW-1185">Reference proteome</keyword>
<accession>A0A8J2XM31</accession>
<dbReference type="AlphaFoldDB" id="A0A8J2XM31"/>
<dbReference type="RefSeq" id="WP_188551980.1">
    <property type="nucleotide sequence ID" value="NZ_BMFY01000021.1"/>
</dbReference>
<evidence type="ECO:0000313" key="4">
    <source>
        <dbReference type="Proteomes" id="UP000616114"/>
    </source>
</evidence>
<dbReference type="Gene3D" id="3.30.1460.30">
    <property type="entry name" value="YgaC/TfoX-N like chaperone"/>
    <property type="match status" value="1"/>
</dbReference>
<protein>
    <recommendedName>
        <fullName evidence="2">TfoX N-terminal domain-containing protein</fullName>
    </recommendedName>
</protein>